<dbReference type="PROSITE" id="PS01047">
    <property type="entry name" value="HMA_1"/>
    <property type="match status" value="1"/>
</dbReference>
<comment type="caution">
    <text evidence="3">The sequence shown here is derived from an EMBL/GenBank/DDBJ whole genome shotgun (WGS) entry which is preliminary data.</text>
</comment>
<dbReference type="InterPro" id="IPR036163">
    <property type="entry name" value="HMA_dom_sf"/>
</dbReference>
<accession>A0A433VL58</accession>
<reference evidence="3" key="2">
    <citation type="journal article" date="2019" name="Genome Biol. Evol.">
        <title>Day and night: Metabolic profiles and evolutionary relationships of six axenic non-marine cyanobacteria.</title>
        <authorList>
            <person name="Will S.E."/>
            <person name="Henke P."/>
            <person name="Boedeker C."/>
            <person name="Huang S."/>
            <person name="Brinkmann H."/>
            <person name="Rohde M."/>
            <person name="Jarek M."/>
            <person name="Friedl T."/>
            <person name="Seufert S."/>
            <person name="Schumacher M."/>
            <person name="Overmann J."/>
            <person name="Neumann-Schaal M."/>
            <person name="Petersen J."/>
        </authorList>
    </citation>
    <scope>NUCLEOTIDE SEQUENCE [LARGE SCALE GENOMIC DNA]</scope>
    <source>
        <strain evidence="3">PCC 7102</strain>
    </source>
</reference>
<proteinExistence type="predicted"/>
<dbReference type="EMBL" id="RSCL01000006">
    <property type="protein sequence ID" value="RUT06826.1"/>
    <property type="molecule type" value="Genomic_DNA"/>
</dbReference>
<dbReference type="SUPFAM" id="SSF55008">
    <property type="entry name" value="HMA, heavy metal-associated domain"/>
    <property type="match status" value="1"/>
</dbReference>
<dbReference type="Proteomes" id="UP000271624">
    <property type="component" value="Unassembled WGS sequence"/>
</dbReference>
<dbReference type="PROSITE" id="PS50846">
    <property type="entry name" value="HMA_2"/>
    <property type="match status" value="1"/>
</dbReference>
<evidence type="ECO:0000313" key="4">
    <source>
        <dbReference type="Proteomes" id="UP000271624"/>
    </source>
</evidence>
<dbReference type="OrthoDB" id="516025at2"/>
<evidence type="ECO:0000256" key="1">
    <source>
        <dbReference type="ARBA" id="ARBA00022723"/>
    </source>
</evidence>
<reference evidence="3" key="1">
    <citation type="submission" date="2018-12" db="EMBL/GenBank/DDBJ databases">
        <authorList>
            <person name="Will S."/>
            <person name="Neumann-Schaal M."/>
            <person name="Henke P."/>
        </authorList>
    </citation>
    <scope>NUCLEOTIDE SEQUENCE</scope>
    <source>
        <strain evidence="3">PCC 7102</strain>
    </source>
</reference>
<dbReference type="RefSeq" id="WP_127081576.1">
    <property type="nucleotide sequence ID" value="NZ_RSCL01000006.1"/>
</dbReference>
<dbReference type="GO" id="GO:0046872">
    <property type="term" value="F:metal ion binding"/>
    <property type="evidence" value="ECO:0007669"/>
    <property type="project" value="UniProtKB-KW"/>
</dbReference>
<evidence type="ECO:0000259" key="2">
    <source>
        <dbReference type="PROSITE" id="PS50846"/>
    </source>
</evidence>
<sequence length="67" mass="7110">MALKLNVPDISCNDCAEIISESVHVVEPDAKVDVNVDAKTVTIESSASEESIKQAIVAAGYTIEGYQ</sequence>
<name>A0A433VL58_9CYAN</name>
<organism evidence="3 4">
    <name type="scientific">Dulcicalothrix desertica PCC 7102</name>
    <dbReference type="NCBI Taxonomy" id="232991"/>
    <lineage>
        <taxon>Bacteria</taxon>
        <taxon>Bacillati</taxon>
        <taxon>Cyanobacteriota</taxon>
        <taxon>Cyanophyceae</taxon>
        <taxon>Nostocales</taxon>
        <taxon>Calotrichaceae</taxon>
        <taxon>Dulcicalothrix</taxon>
    </lineage>
</organism>
<evidence type="ECO:0000313" key="3">
    <source>
        <dbReference type="EMBL" id="RUT06826.1"/>
    </source>
</evidence>
<feature type="domain" description="HMA" evidence="2">
    <location>
        <begin position="1"/>
        <end position="64"/>
    </location>
</feature>
<dbReference type="Pfam" id="PF00403">
    <property type="entry name" value="HMA"/>
    <property type="match status" value="1"/>
</dbReference>
<dbReference type="AlphaFoldDB" id="A0A433VL58"/>
<keyword evidence="1" id="KW-0479">Metal-binding</keyword>
<protein>
    <recommendedName>
        <fullName evidence="2">HMA domain-containing protein</fullName>
    </recommendedName>
</protein>
<keyword evidence="4" id="KW-1185">Reference proteome</keyword>
<dbReference type="Gene3D" id="3.30.70.100">
    <property type="match status" value="1"/>
</dbReference>
<dbReference type="InterPro" id="IPR017969">
    <property type="entry name" value="Heavy-metal-associated_CS"/>
</dbReference>
<gene>
    <name evidence="3" type="ORF">DSM106972_030830</name>
</gene>
<dbReference type="InterPro" id="IPR006121">
    <property type="entry name" value="HMA_dom"/>
</dbReference>